<dbReference type="GO" id="GO:0044272">
    <property type="term" value="P:sulfur compound biosynthetic process"/>
    <property type="evidence" value="ECO:0007669"/>
    <property type="project" value="UniProtKB-ARBA"/>
</dbReference>
<dbReference type="PANTHER" id="PTHR43380:SF1">
    <property type="entry name" value="2-OXOISOVALERATE DEHYDROGENASE SUBUNIT ALPHA, MITOCHONDRIAL"/>
    <property type="match status" value="1"/>
</dbReference>
<keyword evidence="1" id="KW-0560">Oxidoreductase</keyword>
<dbReference type="SUPFAM" id="SSF52518">
    <property type="entry name" value="Thiamin diphosphate-binding fold (THDP-binding)"/>
    <property type="match status" value="1"/>
</dbReference>
<sequence length="370" mass="41563">MIRNVLDREPDDRVSVLDSDGTVVAPELVPNLDDETLVSMYEDMRLCRRFDERIISLQRQGRVGTYASLAGQEGAQIGSTYALATEDTISYQYREHGTVLSRGFPWEYLLYWMGHEVGNAVLPDDNVLPLNISIGGHLPHAVGYAWAAKLRGDDRVTLVHFGEGSTSEGDFHEAANFAGVYDVPIVFFCNNNQWAISTPREQQTASETFAEKARAYGFDGIQVDGMDPLATYVVTEAVRSRAANPLDGEPRPTMIEAVQYRFGAHTTADDPTVYRDDAEVEHWKERDPIRRFEAYLRGQGLLDDERIDAMESAIDETLQEAINRAESYEGDPDDIFEDTYANPTERLVEQRAFLGDLRATYGDEALLEEN</sequence>
<dbReference type="CDD" id="cd02000">
    <property type="entry name" value="TPP_E1_PDC_ADC_BCADC"/>
    <property type="match status" value="1"/>
</dbReference>
<dbReference type="GO" id="GO:0016624">
    <property type="term" value="F:oxidoreductase activity, acting on the aldehyde or oxo group of donors, disulfide as acceptor"/>
    <property type="evidence" value="ECO:0007669"/>
    <property type="project" value="InterPro"/>
</dbReference>
<dbReference type="GO" id="GO:0009083">
    <property type="term" value="P:branched-chain amino acid catabolic process"/>
    <property type="evidence" value="ECO:0007669"/>
    <property type="project" value="TreeGrafter"/>
</dbReference>
<evidence type="ECO:0000256" key="1">
    <source>
        <dbReference type="ARBA" id="ARBA00023002"/>
    </source>
</evidence>
<evidence type="ECO:0000259" key="2">
    <source>
        <dbReference type="Pfam" id="PF00676"/>
    </source>
</evidence>
<dbReference type="PANTHER" id="PTHR43380">
    <property type="entry name" value="2-OXOISOVALERATE DEHYDROGENASE SUBUNIT ALPHA, MITOCHONDRIAL"/>
    <property type="match status" value="1"/>
</dbReference>
<dbReference type="InterPro" id="IPR050771">
    <property type="entry name" value="Alpha-ketoacid_DH_E1_comp"/>
</dbReference>
<dbReference type="NCBIfam" id="TIGR03181">
    <property type="entry name" value="PDH_E1_alph_x"/>
    <property type="match status" value="1"/>
</dbReference>
<dbReference type="KEGG" id="sawl:NGM29_10480"/>
<dbReference type="InterPro" id="IPR029061">
    <property type="entry name" value="THDP-binding"/>
</dbReference>
<protein>
    <submittedName>
        <fullName evidence="3">Pyruvate dehydrogenase (Acetyl-transferring) E1 component subunit alpha</fullName>
    </submittedName>
</protein>
<dbReference type="Proteomes" id="UP001056855">
    <property type="component" value="Chromosome"/>
</dbReference>
<evidence type="ECO:0000313" key="3">
    <source>
        <dbReference type="EMBL" id="UTF52222.1"/>
    </source>
</evidence>
<dbReference type="Pfam" id="PF00676">
    <property type="entry name" value="E1_dh"/>
    <property type="match status" value="1"/>
</dbReference>
<gene>
    <name evidence="3" type="primary">pdhA</name>
    <name evidence="3" type="ORF">NGM29_10480</name>
</gene>
<dbReference type="AlphaFoldDB" id="A0A9E7N8T7"/>
<keyword evidence="4" id="KW-1185">Reference proteome</keyword>
<dbReference type="InterPro" id="IPR001017">
    <property type="entry name" value="DH_E1"/>
</dbReference>
<name>A0A9E7N8T7_9EURY</name>
<reference evidence="3" key="1">
    <citation type="submission" date="2022-06" db="EMBL/GenBank/DDBJ databases">
        <title>Diverse halophilic archaea isolated from saline environments.</title>
        <authorList>
            <person name="Cui H.-L."/>
        </authorList>
    </citation>
    <scope>NUCLEOTIDE SEQUENCE</scope>
    <source>
        <strain evidence="3">WLHS1</strain>
    </source>
</reference>
<dbReference type="RefSeq" id="WP_254156057.1">
    <property type="nucleotide sequence ID" value="NZ_CP100355.1"/>
</dbReference>
<organism evidence="3 4">
    <name type="scientific">Natronosalvus rutilus</name>
    <dbReference type="NCBI Taxonomy" id="2953753"/>
    <lineage>
        <taxon>Archaea</taxon>
        <taxon>Methanobacteriati</taxon>
        <taxon>Methanobacteriota</taxon>
        <taxon>Stenosarchaea group</taxon>
        <taxon>Halobacteria</taxon>
        <taxon>Halobacteriales</taxon>
        <taxon>Natrialbaceae</taxon>
        <taxon>Natronosalvus</taxon>
    </lineage>
</organism>
<keyword evidence="3" id="KW-0670">Pyruvate</keyword>
<dbReference type="InterPro" id="IPR017596">
    <property type="entry name" value="PdhA/BkdA"/>
</dbReference>
<proteinExistence type="predicted"/>
<feature type="domain" description="Dehydrogenase E1 component" evidence="2">
    <location>
        <begin position="43"/>
        <end position="328"/>
    </location>
</feature>
<evidence type="ECO:0000313" key="4">
    <source>
        <dbReference type="Proteomes" id="UP001056855"/>
    </source>
</evidence>
<dbReference type="EMBL" id="CP100355">
    <property type="protein sequence ID" value="UTF52222.1"/>
    <property type="molecule type" value="Genomic_DNA"/>
</dbReference>
<accession>A0A9E7N8T7</accession>
<dbReference type="GeneID" id="73290476"/>
<dbReference type="Gene3D" id="3.40.50.970">
    <property type="match status" value="1"/>
</dbReference>